<dbReference type="PANTHER" id="PTHR39639:SF1">
    <property type="entry name" value="DUF262 DOMAIN-CONTAINING PROTEIN"/>
    <property type="match status" value="1"/>
</dbReference>
<dbReference type="InterPro" id="IPR004919">
    <property type="entry name" value="GmrSD_N"/>
</dbReference>
<sequence>MAANSEDSWEIVDGLQRLTAVAKFCGNESQRAIVKQPDILRLSSLKKLEAFNGKTFADLPLSLQSGFMKRAFKVVTLSDKSDIIVRFDLFERLNRGGLKLSKQEIRHCVIRGEFAGFLEEMGQDSAFRSVVRLKSNQEADATREECVLRFFAFLYDRESFEHLVDDFLTEYMEKANNDFDYITAAAEFRQTFEKLAEVFPNGIMRHGKKKSKTSLILFEGVSVGAALAIRESGRLSERGLDWLANEELKRNTTGATNNKPAVNGRIDFCRDMFLGKPEPE</sequence>
<dbReference type="PANTHER" id="PTHR39639">
    <property type="entry name" value="CHROMOSOME 16, WHOLE GENOME SHOTGUN SEQUENCE"/>
    <property type="match status" value="1"/>
</dbReference>
<feature type="domain" description="GmrSD restriction endonucleases N-terminal" evidence="1">
    <location>
        <begin position="4"/>
        <end position="108"/>
    </location>
</feature>
<accession>A0A518J0Z1</accession>
<evidence type="ECO:0000313" key="2">
    <source>
        <dbReference type="EMBL" id="QDV59013.1"/>
    </source>
</evidence>
<reference evidence="2 3" key="1">
    <citation type="submission" date="2019-02" db="EMBL/GenBank/DDBJ databases">
        <title>Deep-cultivation of Planctomycetes and their phenomic and genomic characterization uncovers novel biology.</title>
        <authorList>
            <person name="Wiegand S."/>
            <person name="Jogler M."/>
            <person name="Boedeker C."/>
            <person name="Pinto D."/>
            <person name="Vollmers J."/>
            <person name="Rivas-Marin E."/>
            <person name="Kohn T."/>
            <person name="Peeters S.H."/>
            <person name="Heuer A."/>
            <person name="Rast P."/>
            <person name="Oberbeckmann S."/>
            <person name="Bunk B."/>
            <person name="Jeske O."/>
            <person name="Meyerdierks A."/>
            <person name="Storesund J.E."/>
            <person name="Kallscheuer N."/>
            <person name="Luecker S."/>
            <person name="Lage O.M."/>
            <person name="Pohl T."/>
            <person name="Merkel B.J."/>
            <person name="Hornburger P."/>
            <person name="Mueller R.-W."/>
            <person name="Bruemmer F."/>
            <person name="Labrenz M."/>
            <person name="Spormann A.M."/>
            <person name="Op den Camp H."/>
            <person name="Overmann J."/>
            <person name="Amann R."/>
            <person name="Jetten M.S.M."/>
            <person name="Mascher T."/>
            <person name="Medema M.H."/>
            <person name="Devos D.P."/>
            <person name="Kaster A.-K."/>
            <person name="Ovreas L."/>
            <person name="Rohde M."/>
            <person name="Galperin M.Y."/>
            <person name="Jogler C."/>
        </authorList>
    </citation>
    <scope>NUCLEOTIDE SEQUENCE [LARGE SCALE GENOMIC DNA]</scope>
    <source>
        <strain evidence="2 3">Mal33</strain>
    </source>
</reference>
<dbReference type="Proteomes" id="UP000316770">
    <property type="component" value="Chromosome"/>
</dbReference>
<gene>
    <name evidence="2" type="ORF">Mal33_50380</name>
</gene>
<keyword evidence="3" id="KW-1185">Reference proteome</keyword>
<dbReference type="AlphaFoldDB" id="A0A518J0Z1"/>
<protein>
    <recommendedName>
        <fullName evidence="1">GmrSD restriction endonucleases N-terminal domain-containing protein</fullName>
    </recommendedName>
</protein>
<evidence type="ECO:0000313" key="3">
    <source>
        <dbReference type="Proteomes" id="UP000316770"/>
    </source>
</evidence>
<dbReference type="EMBL" id="CP036318">
    <property type="protein sequence ID" value="QDV59013.1"/>
    <property type="molecule type" value="Genomic_DNA"/>
</dbReference>
<proteinExistence type="predicted"/>
<organism evidence="2 3">
    <name type="scientific">Rosistilla oblonga</name>
    <dbReference type="NCBI Taxonomy" id="2527990"/>
    <lineage>
        <taxon>Bacteria</taxon>
        <taxon>Pseudomonadati</taxon>
        <taxon>Planctomycetota</taxon>
        <taxon>Planctomycetia</taxon>
        <taxon>Pirellulales</taxon>
        <taxon>Pirellulaceae</taxon>
        <taxon>Rosistilla</taxon>
    </lineage>
</organism>
<dbReference type="Pfam" id="PF03235">
    <property type="entry name" value="GmrSD_N"/>
    <property type="match status" value="1"/>
</dbReference>
<evidence type="ECO:0000259" key="1">
    <source>
        <dbReference type="Pfam" id="PF03235"/>
    </source>
</evidence>
<name>A0A518J0Z1_9BACT</name>